<sequence>MLGRATNKIMKTISPSILAEGKALSSKHTFDPASPSVTHHQPGFPTKTESDQPKETKRHYYICTDLGYTKMEY</sequence>
<evidence type="ECO:0000313" key="3">
    <source>
        <dbReference type="Proteomes" id="UP001431209"/>
    </source>
</evidence>
<dbReference type="Proteomes" id="UP001431209">
    <property type="component" value="Unassembled WGS sequence"/>
</dbReference>
<evidence type="ECO:0000256" key="1">
    <source>
        <dbReference type="SAM" id="MobiDB-lite"/>
    </source>
</evidence>
<protein>
    <submittedName>
        <fullName evidence="2">Uncharacterized protein</fullName>
    </submittedName>
</protein>
<reference evidence="2 3" key="1">
    <citation type="submission" date="2024-03" db="EMBL/GenBank/DDBJ databases">
        <title>The Acrasis kona genome and developmental transcriptomes reveal deep origins of eukaryotic multicellular pathways.</title>
        <authorList>
            <person name="Sheikh S."/>
            <person name="Fu C.-J."/>
            <person name="Brown M.W."/>
            <person name="Baldauf S.L."/>
        </authorList>
    </citation>
    <scope>NUCLEOTIDE SEQUENCE [LARGE SCALE GENOMIC DNA]</scope>
    <source>
        <strain evidence="2 3">ATCC MYA-3509</strain>
    </source>
</reference>
<keyword evidence="3" id="KW-1185">Reference proteome</keyword>
<evidence type="ECO:0000313" key="2">
    <source>
        <dbReference type="EMBL" id="KAL0487033.1"/>
    </source>
</evidence>
<organism evidence="2 3">
    <name type="scientific">Acrasis kona</name>
    <dbReference type="NCBI Taxonomy" id="1008807"/>
    <lineage>
        <taxon>Eukaryota</taxon>
        <taxon>Discoba</taxon>
        <taxon>Heterolobosea</taxon>
        <taxon>Tetramitia</taxon>
        <taxon>Eutetramitia</taxon>
        <taxon>Acrasidae</taxon>
        <taxon>Acrasis</taxon>
    </lineage>
</organism>
<name>A0AAW2ZCE0_9EUKA</name>
<comment type="caution">
    <text evidence="2">The sequence shown here is derived from an EMBL/GenBank/DDBJ whole genome shotgun (WGS) entry which is preliminary data.</text>
</comment>
<dbReference type="EMBL" id="JAOPGA020001296">
    <property type="protein sequence ID" value="KAL0487033.1"/>
    <property type="molecule type" value="Genomic_DNA"/>
</dbReference>
<gene>
    <name evidence="2" type="ORF">AKO1_001357</name>
</gene>
<proteinExistence type="predicted"/>
<feature type="region of interest" description="Disordered" evidence="1">
    <location>
        <begin position="24"/>
        <end position="56"/>
    </location>
</feature>
<accession>A0AAW2ZCE0</accession>
<dbReference type="AlphaFoldDB" id="A0AAW2ZCE0"/>